<dbReference type="GO" id="GO:0005886">
    <property type="term" value="C:plasma membrane"/>
    <property type="evidence" value="ECO:0007669"/>
    <property type="project" value="TreeGrafter"/>
</dbReference>
<dbReference type="PANTHER" id="PTHR45772">
    <property type="entry name" value="CONSERVED COMPONENT OF ABC TRANSPORTER FOR NATURAL AMINO ACIDS-RELATED"/>
    <property type="match status" value="1"/>
</dbReference>
<evidence type="ECO:0000256" key="1">
    <source>
        <dbReference type="ARBA" id="ARBA00022448"/>
    </source>
</evidence>
<sequence length="256" mass="27909">MSVPALEISGLTKNFGAAKIIRGIDLTVARGERHAIIGPNGAGKSTLFNLITGRFAPSSGSIRLHGEEIGGLAPYEINRRGLSRSFQITNIFPRMTVFENLRCALLWAQGYRYSFWHMVGRQRALNEGAERIMEEINLAARRDVPAGLLSYAEQRALEIGVTIGGGADVIMLDEPTAGMSHSETDYIVDLIRKVTEGRSLVMVEHDMGVVFGLADRISVLVYGQIIATGRPEEVRGNPEVQRAYLGAVLEKEEAAG</sequence>
<dbReference type="GO" id="GO:0005524">
    <property type="term" value="F:ATP binding"/>
    <property type="evidence" value="ECO:0007669"/>
    <property type="project" value="UniProtKB-KW"/>
</dbReference>
<reference evidence="5 6" key="1">
    <citation type="submission" date="2016-12" db="EMBL/GenBank/DDBJ databases">
        <authorList>
            <person name="Song W.-J."/>
            <person name="Kurnit D.M."/>
        </authorList>
    </citation>
    <scope>NUCLEOTIDE SEQUENCE [LARGE SCALE GENOMIC DNA]</scope>
    <source>
        <strain evidence="5 6">CGMCC 1.10808</strain>
    </source>
</reference>
<dbReference type="Gene3D" id="3.40.50.300">
    <property type="entry name" value="P-loop containing nucleotide triphosphate hydrolases"/>
    <property type="match status" value="1"/>
</dbReference>
<keyword evidence="1" id="KW-0813">Transport</keyword>
<evidence type="ECO:0000256" key="2">
    <source>
        <dbReference type="ARBA" id="ARBA00022741"/>
    </source>
</evidence>
<proteinExistence type="predicted"/>
<keyword evidence="2" id="KW-0547">Nucleotide-binding</keyword>
<dbReference type="SUPFAM" id="SSF52540">
    <property type="entry name" value="P-loop containing nucleoside triphosphate hydrolases"/>
    <property type="match status" value="1"/>
</dbReference>
<dbReference type="STRING" id="1189325.SAMN04488119_10812"/>
<dbReference type="OrthoDB" id="9806149at2"/>
<dbReference type="CDD" id="cd03219">
    <property type="entry name" value="ABC_Mj1267_LivG_branched"/>
    <property type="match status" value="1"/>
</dbReference>
<gene>
    <name evidence="5" type="ORF">SAMN05216200_10812</name>
</gene>
<dbReference type="RefSeq" id="WP_072747836.1">
    <property type="nucleotide sequence ID" value="NZ_FOHL01000008.1"/>
</dbReference>
<dbReference type="SMART" id="SM00382">
    <property type="entry name" value="AAA"/>
    <property type="match status" value="1"/>
</dbReference>
<dbReference type="EMBL" id="FRDL01000008">
    <property type="protein sequence ID" value="SHN72007.1"/>
    <property type="molecule type" value="Genomic_DNA"/>
</dbReference>
<name>A0A1M7TMQ6_9RHOB</name>
<dbReference type="InterPro" id="IPR003593">
    <property type="entry name" value="AAA+_ATPase"/>
</dbReference>
<dbReference type="PROSITE" id="PS50893">
    <property type="entry name" value="ABC_TRANSPORTER_2"/>
    <property type="match status" value="1"/>
</dbReference>
<dbReference type="PANTHER" id="PTHR45772:SF3">
    <property type="entry name" value="ABC TRANSPORTER ATP-BINDING PROTEIN"/>
    <property type="match status" value="1"/>
</dbReference>
<evidence type="ECO:0000259" key="4">
    <source>
        <dbReference type="PROSITE" id="PS50893"/>
    </source>
</evidence>
<organism evidence="5 6">
    <name type="scientific">Oceanicella actignis</name>
    <dbReference type="NCBI Taxonomy" id="1189325"/>
    <lineage>
        <taxon>Bacteria</taxon>
        <taxon>Pseudomonadati</taxon>
        <taxon>Pseudomonadota</taxon>
        <taxon>Alphaproteobacteria</taxon>
        <taxon>Rhodobacterales</taxon>
        <taxon>Paracoccaceae</taxon>
        <taxon>Oceanicella</taxon>
    </lineage>
</organism>
<evidence type="ECO:0000313" key="6">
    <source>
        <dbReference type="Proteomes" id="UP000184066"/>
    </source>
</evidence>
<dbReference type="InterPro" id="IPR027417">
    <property type="entry name" value="P-loop_NTPase"/>
</dbReference>
<accession>A0A1M7TMQ6</accession>
<evidence type="ECO:0000256" key="3">
    <source>
        <dbReference type="ARBA" id="ARBA00022840"/>
    </source>
</evidence>
<keyword evidence="6" id="KW-1185">Reference proteome</keyword>
<dbReference type="InterPro" id="IPR032823">
    <property type="entry name" value="BCA_ABC_TP_C"/>
</dbReference>
<keyword evidence="3 5" id="KW-0067">ATP-binding</keyword>
<dbReference type="Pfam" id="PF12399">
    <property type="entry name" value="BCA_ABC_TP_C"/>
    <property type="match status" value="1"/>
</dbReference>
<dbReference type="InterPro" id="IPR003439">
    <property type="entry name" value="ABC_transporter-like_ATP-bd"/>
</dbReference>
<evidence type="ECO:0000313" key="5">
    <source>
        <dbReference type="EMBL" id="SHN72007.1"/>
    </source>
</evidence>
<dbReference type="AlphaFoldDB" id="A0A1M7TMQ6"/>
<dbReference type="Pfam" id="PF00005">
    <property type="entry name" value="ABC_tran"/>
    <property type="match status" value="1"/>
</dbReference>
<protein>
    <submittedName>
        <fullName evidence="5">Branched-chain amino acid transport system ATP-binding protein</fullName>
    </submittedName>
</protein>
<dbReference type="Proteomes" id="UP000184066">
    <property type="component" value="Unassembled WGS sequence"/>
</dbReference>
<feature type="domain" description="ABC transporter" evidence="4">
    <location>
        <begin position="6"/>
        <end position="247"/>
    </location>
</feature>
<dbReference type="GO" id="GO:0016887">
    <property type="term" value="F:ATP hydrolysis activity"/>
    <property type="evidence" value="ECO:0007669"/>
    <property type="project" value="InterPro"/>
</dbReference>
<dbReference type="InterPro" id="IPR051120">
    <property type="entry name" value="ABC_AA/LPS_Transport"/>
</dbReference>